<feature type="chain" id="PRO_5045996938" evidence="1">
    <location>
        <begin position="29"/>
        <end position="375"/>
    </location>
</feature>
<dbReference type="InterPro" id="IPR033116">
    <property type="entry name" value="TRYPSIN_SER"/>
</dbReference>
<dbReference type="PROSITE" id="PS00135">
    <property type="entry name" value="TRYPSIN_SER"/>
    <property type="match status" value="1"/>
</dbReference>
<accession>A0ABT4MA92</accession>
<comment type="caution">
    <text evidence="3">The sequence shown here is derived from an EMBL/GenBank/DDBJ whole genome shotgun (WGS) entry which is preliminary data.</text>
</comment>
<keyword evidence="1" id="KW-0732">Signal</keyword>
<name>A0ABT4MA92_9NOCA</name>
<evidence type="ECO:0000256" key="1">
    <source>
        <dbReference type="SAM" id="SignalP"/>
    </source>
</evidence>
<dbReference type="Proteomes" id="UP001081071">
    <property type="component" value="Unassembled WGS sequence"/>
</dbReference>
<dbReference type="InterPro" id="IPR035070">
    <property type="entry name" value="Streptogrisin_prodomain"/>
</dbReference>
<evidence type="ECO:0000313" key="4">
    <source>
        <dbReference type="Proteomes" id="UP001081071"/>
    </source>
</evidence>
<dbReference type="PROSITE" id="PS51257">
    <property type="entry name" value="PROKAR_LIPOPROTEIN"/>
    <property type="match status" value="1"/>
</dbReference>
<evidence type="ECO:0000259" key="2">
    <source>
        <dbReference type="Pfam" id="PF00089"/>
    </source>
</evidence>
<reference evidence="3" key="1">
    <citation type="submission" date="2022-12" db="EMBL/GenBank/DDBJ databases">
        <authorList>
            <person name="Krivoruchko A.V."/>
            <person name="Elkin A."/>
        </authorList>
    </citation>
    <scope>NUCLEOTIDE SEQUENCE</scope>
    <source>
        <strain evidence="3">IEGM 1391</strain>
    </source>
</reference>
<feature type="domain" description="Peptidase S1" evidence="2">
    <location>
        <begin position="186"/>
        <end position="343"/>
    </location>
</feature>
<dbReference type="InterPro" id="IPR001254">
    <property type="entry name" value="Trypsin_dom"/>
</dbReference>
<dbReference type="InterPro" id="IPR043504">
    <property type="entry name" value="Peptidase_S1_PA_chymotrypsin"/>
</dbReference>
<feature type="signal peptide" evidence="1">
    <location>
        <begin position="1"/>
        <end position="28"/>
    </location>
</feature>
<protein>
    <submittedName>
        <fullName evidence="3">S1 family peptidase</fullName>
    </submittedName>
</protein>
<dbReference type="Pfam" id="PF00089">
    <property type="entry name" value="Trypsin"/>
    <property type="match status" value="1"/>
</dbReference>
<dbReference type="EMBL" id="JAPWIJ010000002">
    <property type="protein sequence ID" value="MCZ4517872.1"/>
    <property type="molecule type" value="Genomic_DNA"/>
</dbReference>
<gene>
    <name evidence="3" type="ORF">O4220_05030</name>
</gene>
<dbReference type="SUPFAM" id="SSF50494">
    <property type="entry name" value="Trypsin-like serine proteases"/>
    <property type="match status" value="1"/>
</dbReference>
<keyword evidence="4" id="KW-1185">Reference proteome</keyword>
<dbReference type="CDD" id="cd21112">
    <property type="entry name" value="alphaLP-like"/>
    <property type="match status" value="1"/>
</dbReference>
<dbReference type="InterPro" id="IPR009003">
    <property type="entry name" value="Peptidase_S1_PA"/>
</dbReference>
<dbReference type="PROSITE" id="PS00134">
    <property type="entry name" value="TRYPSIN_HIS"/>
    <property type="match status" value="1"/>
</dbReference>
<dbReference type="RefSeq" id="WP_269602542.1">
    <property type="nucleotide sequence ID" value="NZ_JAPWIJ010000002.1"/>
</dbReference>
<sequence>MRRRALGLSMVAVSCLITMAVSAPVATAAPMVSADPVLPPELADAVARDLALNPQQFLGRADAARRLAEFAAAVGSEAVTGTWLDADGRPVVAVADGPTYTAVSDAASANGFATVAPGIEIPQAVRSVVDPLLELLPFDLAPTAGPIRASSYLGGDSFLAGTPAGLGLHCSLGFNAVDSTRGSVNITAGHCNPSAADTGSAVSTGAYPMYGSLVGSKFGSFYRTNQSHNDYALIDIDDANVGEFESNAVRVPGSGPLNVTGTVDPIVGAPVCKSGSRTGFSCGTILSTGQNVAIGEAVMDRSFSTSICALRGDSGGPIVSGTLAVGIANASNVGDQPSCEIATVFSMLQGQRPELFATPINDVLAENPGLTVRTS</sequence>
<dbReference type="Gene3D" id="3.30.300.50">
    <property type="match status" value="1"/>
</dbReference>
<proteinExistence type="predicted"/>
<dbReference type="Gene3D" id="2.40.10.10">
    <property type="entry name" value="Trypsin-like serine proteases"/>
    <property type="match status" value="2"/>
</dbReference>
<evidence type="ECO:0000313" key="3">
    <source>
        <dbReference type="EMBL" id="MCZ4517872.1"/>
    </source>
</evidence>
<dbReference type="InterPro" id="IPR018114">
    <property type="entry name" value="TRYPSIN_HIS"/>
</dbReference>
<organism evidence="3 4">
    <name type="scientific">Rhodococcus ruber</name>
    <dbReference type="NCBI Taxonomy" id="1830"/>
    <lineage>
        <taxon>Bacteria</taxon>
        <taxon>Bacillati</taxon>
        <taxon>Actinomycetota</taxon>
        <taxon>Actinomycetes</taxon>
        <taxon>Mycobacteriales</taxon>
        <taxon>Nocardiaceae</taxon>
        <taxon>Rhodococcus</taxon>
    </lineage>
</organism>